<evidence type="ECO:0000313" key="9">
    <source>
        <dbReference type="Proteomes" id="UP000292118"/>
    </source>
</evidence>
<evidence type="ECO:0000256" key="1">
    <source>
        <dbReference type="ARBA" id="ARBA00010641"/>
    </source>
</evidence>
<proteinExistence type="inferred from homology"/>
<feature type="domain" description="RNA polymerase sigma factor 70 region 4 type 2" evidence="7">
    <location>
        <begin position="118"/>
        <end position="170"/>
    </location>
</feature>
<dbReference type="CDD" id="cd06171">
    <property type="entry name" value="Sigma70_r4"/>
    <property type="match status" value="1"/>
</dbReference>
<evidence type="ECO:0000256" key="3">
    <source>
        <dbReference type="ARBA" id="ARBA00023082"/>
    </source>
</evidence>
<keyword evidence="9" id="KW-1185">Reference proteome</keyword>
<dbReference type="InterPro" id="IPR036388">
    <property type="entry name" value="WH-like_DNA-bd_sf"/>
</dbReference>
<keyword evidence="4" id="KW-0238">DNA-binding</keyword>
<feature type="domain" description="RNA polymerase sigma-70 region 2" evidence="6">
    <location>
        <begin position="27"/>
        <end position="89"/>
    </location>
</feature>
<dbReference type="PANTHER" id="PTHR43133">
    <property type="entry name" value="RNA POLYMERASE ECF-TYPE SIGMA FACTO"/>
    <property type="match status" value="1"/>
</dbReference>
<dbReference type="EMBL" id="CP035493">
    <property type="protein sequence ID" value="QAY69476.1"/>
    <property type="molecule type" value="Genomic_DNA"/>
</dbReference>
<keyword evidence="3" id="KW-0731">Sigma factor</keyword>
<keyword evidence="2" id="KW-0805">Transcription regulation</keyword>
<dbReference type="GO" id="GO:0016987">
    <property type="term" value="F:sigma factor activity"/>
    <property type="evidence" value="ECO:0007669"/>
    <property type="project" value="UniProtKB-KW"/>
</dbReference>
<dbReference type="GO" id="GO:0006352">
    <property type="term" value="P:DNA-templated transcription initiation"/>
    <property type="evidence" value="ECO:0007669"/>
    <property type="project" value="InterPro"/>
</dbReference>
<comment type="similarity">
    <text evidence="1">Belongs to the sigma-70 factor family. ECF subfamily.</text>
</comment>
<accession>A0A4P6F2L8</accession>
<evidence type="ECO:0000256" key="2">
    <source>
        <dbReference type="ARBA" id="ARBA00023015"/>
    </source>
</evidence>
<dbReference type="InterPro" id="IPR013325">
    <property type="entry name" value="RNA_pol_sigma_r2"/>
</dbReference>
<reference evidence="8 9" key="1">
    <citation type="submission" date="2019-01" db="EMBL/GenBank/DDBJ databases">
        <title>Genome sequencing of strain FW10M-9.</title>
        <authorList>
            <person name="Heo J."/>
            <person name="Kim S.-J."/>
            <person name="Kim J.-S."/>
            <person name="Hong S.-B."/>
            <person name="Kwon S.-W."/>
        </authorList>
    </citation>
    <scope>NUCLEOTIDE SEQUENCE [LARGE SCALE GENOMIC DNA]</scope>
    <source>
        <strain evidence="8 9">FW10M-9</strain>
    </source>
</reference>
<dbReference type="InterPro" id="IPR014284">
    <property type="entry name" value="RNA_pol_sigma-70_dom"/>
</dbReference>
<dbReference type="GO" id="GO:0003677">
    <property type="term" value="F:DNA binding"/>
    <property type="evidence" value="ECO:0007669"/>
    <property type="project" value="UniProtKB-KW"/>
</dbReference>
<dbReference type="KEGG" id="xya:ET471_05010"/>
<evidence type="ECO:0000313" key="8">
    <source>
        <dbReference type="EMBL" id="QAY69476.1"/>
    </source>
</evidence>
<dbReference type="Gene3D" id="1.10.10.10">
    <property type="entry name" value="Winged helix-like DNA-binding domain superfamily/Winged helix DNA-binding domain"/>
    <property type="match status" value="1"/>
</dbReference>
<evidence type="ECO:0000256" key="5">
    <source>
        <dbReference type="ARBA" id="ARBA00023163"/>
    </source>
</evidence>
<evidence type="ECO:0000259" key="6">
    <source>
        <dbReference type="Pfam" id="PF04542"/>
    </source>
</evidence>
<keyword evidence="5" id="KW-0804">Transcription</keyword>
<dbReference type="InterPro" id="IPR007627">
    <property type="entry name" value="RNA_pol_sigma70_r2"/>
</dbReference>
<name>A0A4P6F2L8_9MICO</name>
<dbReference type="Gene3D" id="1.10.1740.10">
    <property type="match status" value="1"/>
</dbReference>
<sequence length="199" mass="22389">MNDLWAELLPQPRPGQSADDRVTEWWRDHAGRVQAYALRHVDPHSAQEVVAETFLIAWRRDSDVPGDVLPWLFGVARNVIRNQRRAARRAEALVQRLAYVTVQDREDPSADVAVTAREEMLLALAQLTDSHREALLLIAWDGLTREQAAEVAGCRVGTFDVRLSRARKRLAELLADAGHNPAPTRRLMVVEPVRPGGTR</sequence>
<dbReference type="Pfam" id="PF08281">
    <property type="entry name" value="Sigma70_r4_2"/>
    <property type="match status" value="1"/>
</dbReference>
<dbReference type="InterPro" id="IPR013249">
    <property type="entry name" value="RNA_pol_sigma70_r4_t2"/>
</dbReference>
<dbReference type="SUPFAM" id="SSF88946">
    <property type="entry name" value="Sigma2 domain of RNA polymerase sigma factors"/>
    <property type="match status" value="1"/>
</dbReference>
<gene>
    <name evidence="8" type="ORF">ET471_05010</name>
</gene>
<dbReference type="InterPro" id="IPR013324">
    <property type="entry name" value="RNA_pol_sigma_r3/r4-like"/>
</dbReference>
<dbReference type="Pfam" id="PF04542">
    <property type="entry name" value="Sigma70_r2"/>
    <property type="match status" value="1"/>
</dbReference>
<dbReference type="Proteomes" id="UP000292118">
    <property type="component" value="Chromosome"/>
</dbReference>
<evidence type="ECO:0000256" key="4">
    <source>
        <dbReference type="ARBA" id="ARBA00023125"/>
    </source>
</evidence>
<dbReference type="AlphaFoldDB" id="A0A4P6F2L8"/>
<dbReference type="PANTHER" id="PTHR43133:SF8">
    <property type="entry name" value="RNA POLYMERASE SIGMA FACTOR HI_1459-RELATED"/>
    <property type="match status" value="1"/>
</dbReference>
<organism evidence="8 9">
    <name type="scientific">Xylanimonas protaetiae</name>
    <dbReference type="NCBI Taxonomy" id="2509457"/>
    <lineage>
        <taxon>Bacteria</taxon>
        <taxon>Bacillati</taxon>
        <taxon>Actinomycetota</taxon>
        <taxon>Actinomycetes</taxon>
        <taxon>Micrococcales</taxon>
        <taxon>Promicromonosporaceae</taxon>
        <taxon>Xylanimonas</taxon>
    </lineage>
</organism>
<dbReference type="NCBIfam" id="TIGR02937">
    <property type="entry name" value="sigma70-ECF"/>
    <property type="match status" value="1"/>
</dbReference>
<dbReference type="InterPro" id="IPR039425">
    <property type="entry name" value="RNA_pol_sigma-70-like"/>
</dbReference>
<evidence type="ECO:0000259" key="7">
    <source>
        <dbReference type="Pfam" id="PF08281"/>
    </source>
</evidence>
<dbReference type="SUPFAM" id="SSF88659">
    <property type="entry name" value="Sigma3 and sigma4 domains of RNA polymerase sigma factors"/>
    <property type="match status" value="1"/>
</dbReference>
<dbReference type="OrthoDB" id="3747638at2"/>
<protein>
    <submittedName>
        <fullName evidence="8">RNA polymerase sigma factor</fullName>
    </submittedName>
</protein>